<dbReference type="GO" id="GO:0030313">
    <property type="term" value="C:cell envelope"/>
    <property type="evidence" value="ECO:0007669"/>
    <property type="project" value="UniProtKB-SubCell"/>
</dbReference>
<evidence type="ECO:0000256" key="3">
    <source>
        <dbReference type="ARBA" id="ARBA00022729"/>
    </source>
</evidence>
<feature type="chain" id="PRO_5038939487" description="CopC domain-containing protein" evidence="6">
    <location>
        <begin position="29"/>
        <end position="173"/>
    </location>
</feature>
<comment type="caution">
    <text evidence="8">The sequence shown here is derived from an EMBL/GenBank/DDBJ whole genome shotgun (WGS) entry which is preliminary data.</text>
</comment>
<keyword evidence="3 6" id="KW-0732">Signal</keyword>
<evidence type="ECO:0000259" key="7">
    <source>
        <dbReference type="Pfam" id="PF04234"/>
    </source>
</evidence>
<dbReference type="GO" id="GO:0005507">
    <property type="term" value="F:copper ion binding"/>
    <property type="evidence" value="ECO:0007669"/>
    <property type="project" value="InterPro"/>
</dbReference>
<dbReference type="Gene3D" id="2.60.40.1220">
    <property type="match status" value="1"/>
</dbReference>
<dbReference type="AlphaFoldDB" id="A0A4Q7NSH0"/>
<organism evidence="8 9">
    <name type="scientific">Motilibacter rhizosphaerae</name>
    <dbReference type="NCBI Taxonomy" id="598652"/>
    <lineage>
        <taxon>Bacteria</taxon>
        <taxon>Bacillati</taxon>
        <taxon>Actinomycetota</taxon>
        <taxon>Actinomycetes</taxon>
        <taxon>Motilibacterales</taxon>
        <taxon>Motilibacteraceae</taxon>
        <taxon>Motilibacter</taxon>
    </lineage>
</organism>
<feature type="transmembrane region" description="Helical" evidence="5">
    <location>
        <begin position="147"/>
        <end position="166"/>
    </location>
</feature>
<reference evidence="8 9" key="1">
    <citation type="submission" date="2019-02" db="EMBL/GenBank/DDBJ databases">
        <title>Genomic Encyclopedia of Type Strains, Phase IV (KMG-IV): sequencing the most valuable type-strain genomes for metagenomic binning, comparative biology and taxonomic classification.</title>
        <authorList>
            <person name="Goeker M."/>
        </authorList>
    </citation>
    <scope>NUCLEOTIDE SEQUENCE [LARGE SCALE GENOMIC DNA]</scope>
    <source>
        <strain evidence="8 9">DSM 45622</strain>
    </source>
</reference>
<evidence type="ECO:0000256" key="1">
    <source>
        <dbReference type="ARBA" id="ARBA00004196"/>
    </source>
</evidence>
<evidence type="ECO:0000256" key="4">
    <source>
        <dbReference type="ARBA" id="ARBA00023008"/>
    </source>
</evidence>
<dbReference type="InterPro" id="IPR032694">
    <property type="entry name" value="CopC/D"/>
</dbReference>
<keyword evidence="5" id="KW-1133">Transmembrane helix</keyword>
<dbReference type="GO" id="GO:0046688">
    <property type="term" value="P:response to copper ion"/>
    <property type="evidence" value="ECO:0007669"/>
    <property type="project" value="InterPro"/>
</dbReference>
<sequence>MRTRRLLAALGATGLLLLLAAPAASAHAVLLKAVPADGTTVATAPGQLQLTFDEAVSRIGAYATLTGPSGVVTTGTPSTVDETMSVPVQGAMPAGPYAVAWRVVSADGHPVSGTVHFTTTSGAAAQAAAAPAAAAKGRSSSWVGSHVSHVAVAAVVVLLAVGYLGYDLRARRR</sequence>
<dbReference type="InterPro" id="IPR007348">
    <property type="entry name" value="CopC_dom"/>
</dbReference>
<accession>A0A4Q7NSH0</accession>
<protein>
    <recommendedName>
        <fullName evidence="7">CopC domain-containing protein</fullName>
    </recommendedName>
</protein>
<keyword evidence="4" id="KW-0186">Copper</keyword>
<dbReference type="InterPro" id="IPR014755">
    <property type="entry name" value="Cu-Rt/internalin_Ig-like"/>
</dbReference>
<proteinExistence type="predicted"/>
<evidence type="ECO:0000313" key="8">
    <source>
        <dbReference type="EMBL" id="RZS89904.1"/>
    </source>
</evidence>
<gene>
    <name evidence="8" type="ORF">EV189_1683</name>
</gene>
<name>A0A4Q7NSH0_9ACTN</name>
<keyword evidence="5" id="KW-0472">Membrane</keyword>
<dbReference type="GO" id="GO:0005886">
    <property type="term" value="C:plasma membrane"/>
    <property type="evidence" value="ECO:0007669"/>
    <property type="project" value="TreeGrafter"/>
</dbReference>
<dbReference type="PANTHER" id="PTHR34820">
    <property type="entry name" value="INNER MEMBRANE PROTEIN YEBZ"/>
    <property type="match status" value="1"/>
</dbReference>
<keyword evidence="9" id="KW-1185">Reference proteome</keyword>
<evidence type="ECO:0000256" key="6">
    <source>
        <dbReference type="SAM" id="SignalP"/>
    </source>
</evidence>
<evidence type="ECO:0000313" key="9">
    <source>
        <dbReference type="Proteomes" id="UP000293638"/>
    </source>
</evidence>
<keyword evidence="5" id="KW-0812">Transmembrane</keyword>
<evidence type="ECO:0000256" key="2">
    <source>
        <dbReference type="ARBA" id="ARBA00022723"/>
    </source>
</evidence>
<dbReference type="GO" id="GO:0042597">
    <property type="term" value="C:periplasmic space"/>
    <property type="evidence" value="ECO:0007669"/>
    <property type="project" value="InterPro"/>
</dbReference>
<evidence type="ECO:0000256" key="5">
    <source>
        <dbReference type="SAM" id="Phobius"/>
    </source>
</evidence>
<dbReference type="RefSeq" id="WP_231116268.1">
    <property type="nucleotide sequence ID" value="NZ_SGXD01000002.1"/>
</dbReference>
<dbReference type="InterPro" id="IPR014756">
    <property type="entry name" value="Ig_E-set"/>
</dbReference>
<keyword evidence="2" id="KW-0479">Metal-binding</keyword>
<dbReference type="EMBL" id="SGXD01000002">
    <property type="protein sequence ID" value="RZS89904.1"/>
    <property type="molecule type" value="Genomic_DNA"/>
</dbReference>
<comment type="subcellular location">
    <subcellularLocation>
        <location evidence="1">Cell envelope</location>
    </subcellularLocation>
</comment>
<dbReference type="GO" id="GO:0006825">
    <property type="term" value="P:copper ion transport"/>
    <property type="evidence" value="ECO:0007669"/>
    <property type="project" value="InterPro"/>
</dbReference>
<dbReference type="Proteomes" id="UP000293638">
    <property type="component" value="Unassembled WGS sequence"/>
</dbReference>
<dbReference type="Pfam" id="PF04234">
    <property type="entry name" value="CopC"/>
    <property type="match status" value="1"/>
</dbReference>
<feature type="signal peptide" evidence="6">
    <location>
        <begin position="1"/>
        <end position="28"/>
    </location>
</feature>
<dbReference type="PANTHER" id="PTHR34820:SF4">
    <property type="entry name" value="INNER MEMBRANE PROTEIN YEBZ"/>
    <property type="match status" value="1"/>
</dbReference>
<dbReference type="SUPFAM" id="SSF81296">
    <property type="entry name" value="E set domains"/>
    <property type="match status" value="1"/>
</dbReference>
<feature type="domain" description="CopC" evidence="7">
    <location>
        <begin position="27"/>
        <end position="118"/>
    </location>
</feature>